<protein>
    <recommendedName>
        <fullName evidence="2">Holin of 3TMs, for gene-transfer release</fullName>
    </recommendedName>
</protein>
<reference evidence="1" key="1">
    <citation type="submission" date="2019-02" db="EMBL/GenBank/DDBJ databases">
        <authorList>
            <person name="Gruber-Vodicka R. H."/>
            <person name="Seah K. B. B."/>
        </authorList>
    </citation>
    <scope>NUCLEOTIDE SEQUENCE</scope>
    <source>
        <strain evidence="1">BECK_BZ126</strain>
    </source>
</reference>
<proteinExistence type="predicted"/>
<evidence type="ECO:0008006" key="2">
    <source>
        <dbReference type="Google" id="ProtNLM"/>
    </source>
</evidence>
<evidence type="ECO:0000313" key="1">
    <source>
        <dbReference type="EMBL" id="VFK61454.1"/>
    </source>
</evidence>
<dbReference type="AlphaFoldDB" id="A0A451A5Z8"/>
<dbReference type="EMBL" id="CAADFW010000058">
    <property type="protein sequence ID" value="VFK61454.1"/>
    <property type="molecule type" value="Genomic_DNA"/>
</dbReference>
<sequence>MLTLLGSLLGFLSSAFPEFFKIWRDHADRKHELAILDRQTEAQHQGHTERLEEIQVQADVVESKALYAHASQPSGVKWVEALRASVRPIITYAFFILFATVKTAALFKLLDQGVDLTSELIAVWDVETQALFAAVMSFWFGQRALAKYRGYRS</sequence>
<name>A0A451A5Z8_9GAMM</name>
<organism evidence="1">
    <name type="scientific">Candidatus Kentrum sp. TC</name>
    <dbReference type="NCBI Taxonomy" id="2126339"/>
    <lineage>
        <taxon>Bacteria</taxon>
        <taxon>Pseudomonadati</taxon>
        <taxon>Pseudomonadota</taxon>
        <taxon>Gammaproteobacteria</taxon>
        <taxon>Candidatus Kentrum</taxon>
    </lineage>
</organism>
<accession>A0A451A5Z8</accession>
<gene>
    <name evidence="1" type="ORF">BECKTC1821F_GA0114240_105812</name>
</gene>